<dbReference type="Proteomes" id="UP000199607">
    <property type="component" value="Unassembled WGS sequence"/>
</dbReference>
<evidence type="ECO:0000259" key="2">
    <source>
        <dbReference type="Pfam" id="PF04151"/>
    </source>
</evidence>
<keyword evidence="4" id="KW-1185">Reference proteome</keyword>
<feature type="compositionally biased region" description="Acidic residues" evidence="1">
    <location>
        <begin position="287"/>
        <end position="320"/>
    </location>
</feature>
<dbReference type="SUPFAM" id="SSF89260">
    <property type="entry name" value="Collagen-binding domain"/>
    <property type="match status" value="1"/>
</dbReference>
<dbReference type="Pfam" id="PF04151">
    <property type="entry name" value="PPC"/>
    <property type="match status" value="2"/>
</dbReference>
<sequence>MSISTKFGTATLVVVLLASAVFGAGALVGGVAAVDAGDGGDSMENATAIDVGDSTNGTIESTDDADWYTVDVSENQTFIASVAARNISESFREAENRDLELRLYDADGEQLSYSSTKILFYGYGAEHALSHRVVEPGTYYLKVNASYDESNEGAQGYTLNTSAIDSDPYEPNDDRENATQLDANASISAFTVGFDSDHFAVDVDAGDTVTVNYEETTQAFTSHEAQVTAPNGTSLGNDPGDYYGDGEGVTFTATEDGTVYIAIQSAASFGDIDGDDINPYDLTVTVDDGEDETDPVDDGSTDDDTSDDDTSDDTPTEGDTPDDHDC</sequence>
<name>A0A1I4I4I6_9EURY</name>
<protein>
    <submittedName>
        <fullName evidence="3">Pre-peptidase C-terminal domain-containing protein</fullName>
    </submittedName>
</protein>
<feature type="domain" description="Peptidase C-terminal archaeal/bacterial" evidence="2">
    <location>
        <begin position="64"/>
        <end position="144"/>
    </location>
</feature>
<evidence type="ECO:0000256" key="1">
    <source>
        <dbReference type="SAM" id="MobiDB-lite"/>
    </source>
</evidence>
<dbReference type="EMBL" id="FOTC01000007">
    <property type="protein sequence ID" value="SFL49027.1"/>
    <property type="molecule type" value="Genomic_DNA"/>
</dbReference>
<dbReference type="STRING" id="553466.SAMN04487950_3947"/>
<feature type="region of interest" description="Disordered" evidence="1">
    <location>
        <begin position="151"/>
        <end position="175"/>
    </location>
</feature>
<organism evidence="3 4">
    <name type="scientific">Halogranum rubrum</name>
    <dbReference type="NCBI Taxonomy" id="553466"/>
    <lineage>
        <taxon>Archaea</taxon>
        <taxon>Methanobacteriati</taxon>
        <taxon>Methanobacteriota</taxon>
        <taxon>Stenosarchaea group</taxon>
        <taxon>Halobacteria</taxon>
        <taxon>Halobacteriales</taxon>
        <taxon>Haloferacaceae</taxon>
    </lineage>
</organism>
<reference evidence="4" key="1">
    <citation type="submission" date="2016-10" db="EMBL/GenBank/DDBJ databases">
        <authorList>
            <person name="Varghese N."/>
            <person name="Submissions S."/>
        </authorList>
    </citation>
    <scope>NUCLEOTIDE SEQUENCE [LARGE SCALE GENOMIC DNA]</scope>
    <source>
        <strain evidence="4">CGMCC 1.7738</strain>
    </source>
</reference>
<evidence type="ECO:0000313" key="4">
    <source>
        <dbReference type="Proteomes" id="UP000199607"/>
    </source>
</evidence>
<accession>A0A1I4I4I6</accession>
<feature type="region of interest" description="Disordered" evidence="1">
    <location>
        <begin position="270"/>
        <end position="326"/>
    </location>
</feature>
<dbReference type="InterPro" id="IPR007280">
    <property type="entry name" value="Peptidase_C_arc/bac"/>
</dbReference>
<dbReference type="AlphaFoldDB" id="A0A1I4I4I6"/>
<evidence type="ECO:0000313" key="3">
    <source>
        <dbReference type="EMBL" id="SFL49027.1"/>
    </source>
</evidence>
<gene>
    <name evidence="3" type="ORF">SAMN04487950_3947</name>
</gene>
<proteinExistence type="predicted"/>
<dbReference type="Gene3D" id="2.60.120.380">
    <property type="match status" value="2"/>
</dbReference>
<feature type="domain" description="Peptidase C-terminal archaeal/bacterial" evidence="2">
    <location>
        <begin position="195"/>
        <end position="265"/>
    </location>
</feature>